<dbReference type="InterPro" id="IPR040111">
    <property type="entry name" value="ODAD4"/>
</dbReference>
<evidence type="ECO:0000256" key="10">
    <source>
        <dbReference type="PROSITE-ProRule" id="PRU00339"/>
    </source>
</evidence>
<keyword evidence="5" id="KW-0206">Cytoskeleton</keyword>
<dbReference type="Proteomes" id="UP000276133">
    <property type="component" value="Unassembled WGS sequence"/>
</dbReference>
<sequence>MPVTKRKPKDDEQSVTSDSKQPIKNVPALMGEGEKFFRDQLYDKAIQCYTEALELSPGNINALVERSTCYLKIGKNELALADAEESLKENKEFTKGLYQKAEALYAMGEFELALVFYHRGKKLRGDVREFQLGINKAQEAIDNCVGDPTSVKLEIKGDLSYFDRPDEKNKKKMNVGYQKPFAQKQQVVQKREKRVLKPGKQKTIKQLLGELYADKVYLENLLQDDHATRANTKSGDAIWNLANSGLDFLDSRTEFWRQQKPIYARKKSRQSYAPSKTPLTYVLNQLEVIDGLQTNGKHSESLDKSNKLMIYVNKLTDTQLTDRKSIVSNIYSNIGNAYLEMGKYELSLKNHQKDLDISTESDNKEGISRAYENLGRVYARNGKYNSAIDVWEKKLPLAESDMEKAWLHHEIGRCHLELGSYKVAEDFGNKSLDYSDKISDEVWKLNATILIAQSQAKIGDEENLTKAIENFEKAFEMTEKQNKEENKPEENKKEDEQVNDIENSEEKENKQDEDNTQQNQNSKVAEKRDGLGKSPDKGDSTNRSKNSSSSKDTSSDNLTLYRIEIRTADDMSSGTDAQVFMDVVGTNGNLSDIELKDPVNSESLFERDALNKFEIKLKDVGKVKKLAFITSGTGSGASWKLATVKLYDNEHVYLFTVNKWIDSKTEIQPDSEPTPKSELSEFTVTVVTSNKLGAGTDSNVFINIFGENGETGKLALDRREEKGKLFDKGNTDTFIVETKNVGDIKKINLSHDGKGIGAGWHIDRVEITNNNVTKKFPIDRWLDEDEGDGKTEIDLEPDVKPN</sequence>
<evidence type="ECO:0000259" key="12">
    <source>
        <dbReference type="PROSITE" id="PS50095"/>
    </source>
</evidence>
<dbReference type="GO" id="GO:0005930">
    <property type="term" value="C:axoneme"/>
    <property type="evidence" value="ECO:0007669"/>
    <property type="project" value="UniProtKB-SubCell"/>
</dbReference>
<dbReference type="OrthoDB" id="10268002at2759"/>
<organism evidence="13 14">
    <name type="scientific">Brachionus plicatilis</name>
    <name type="common">Marine rotifer</name>
    <name type="synonym">Brachionus muelleri</name>
    <dbReference type="NCBI Taxonomy" id="10195"/>
    <lineage>
        <taxon>Eukaryota</taxon>
        <taxon>Metazoa</taxon>
        <taxon>Spiralia</taxon>
        <taxon>Gnathifera</taxon>
        <taxon>Rotifera</taxon>
        <taxon>Eurotatoria</taxon>
        <taxon>Monogononta</taxon>
        <taxon>Pseudotrocha</taxon>
        <taxon>Ploima</taxon>
        <taxon>Brachionidae</taxon>
        <taxon>Brachionus</taxon>
    </lineage>
</organism>
<dbReference type="Pfam" id="PF01477">
    <property type="entry name" value="PLAT"/>
    <property type="match status" value="2"/>
</dbReference>
<dbReference type="SUPFAM" id="SSF49723">
    <property type="entry name" value="Lipase/lipooxygenase domain (PLAT/LH2 domain)"/>
    <property type="match status" value="2"/>
</dbReference>
<keyword evidence="6" id="KW-0966">Cell projection</keyword>
<evidence type="ECO:0000256" key="1">
    <source>
        <dbReference type="ARBA" id="ARBA00004430"/>
    </source>
</evidence>
<feature type="compositionally biased region" description="Basic and acidic residues" evidence="11">
    <location>
        <begin position="524"/>
        <end position="542"/>
    </location>
</feature>
<comment type="subcellular location">
    <subcellularLocation>
        <location evidence="1">Cytoplasm</location>
        <location evidence="1">Cytoskeleton</location>
        <location evidence="1">Cilium axoneme</location>
    </subcellularLocation>
</comment>
<reference evidence="13 14" key="1">
    <citation type="journal article" date="2018" name="Sci. Rep.">
        <title>Genomic signatures of local adaptation to the degree of environmental predictability in rotifers.</title>
        <authorList>
            <person name="Franch-Gras L."/>
            <person name="Hahn C."/>
            <person name="Garcia-Roger E.M."/>
            <person name="Carmona M.J."/>
            <person name="Serra M."/>
            <person name="Gomez A."/>
        </authorList>
    </citation>
    <scope>NUCLEOTIDE SEQUENCE [LARGE SCALE GENOMIC DNA]</scope>
    <source>
        <strain evidence="13">HYR1</strain>
    </source>
</reference>
<evidence type="ECO:0000256" key="3">
    <source>
        <dbReference type="ARBA" id="ARBA00022737"/>
    </source>
</evidence>
<evidence type="ECO:0000256" key="6">
    <source>
        <dbReference type="ARBA" id="ARBA00023273"/>
    </source>
</evidence>
<evidence type="ECO:0000313" key="14">
    <source>
        <dbReference type="Proteomes" id="UP000276133"/>
    </source>
</evidence>
<dbReference type="SMART" id="SM00028">
    <property type="entry name" value="TPR"/>
    <property type="match status" value="6"/>
</dbReference>
<evidence type="ECO:0000256" key="8">
    <source>
        <dbReference type="ARBA" id="ARBA00034143"/>
    </source>
</evidence>
<dbReference type="InterPro" id="IPR001024">
    <property type="entry name" value="PLAT/LH2_dom"/>
</dbReference>
<evidence type="ECO:0000256" key="7">
    <source>
        <dbReference type="ARBA" id="ARBA00034139"/>
    </source>
</evidence>
<gene>
    <name evidence="13" type="ORF">BpHYR1_019142</name>
</gene>
<dbReference type="FunFam" id="1.25.40.10:FF:000795">
    <property type="entry name" value="Tetratricopeptide repeat protein 25"/>
    <property type="match status" value="1"/>
</dbReference>
<name>A0A3M7PSB1_BRAPC</name>
<feature type="repeat" description="TPR" evidence="10">
    <location>
        <begin position="368"/>
        <end position="401"/>
    </location>
</feature>
<dbReference type="InterPro" id="IPR011990">
    <property type="entry name" value="TPR-like_helical_dom_sf"/>
</dbReference>
<comment type="caution">
    <text evidence="9">Lacks conserved residue(s) required for the propagation of feature annotation.</text>
</comment>
<dbReference type="PANTHER" id="PTHR23040:SF1">
    <property type="entry name" value="OUTER DYNEIN ARM-DOCKING COMPLEX SUBUNIT 4"/>
    <property type="match status" value="1"/>
</dbReference>
<dbReference type="InterPro" id="IPR036392">
    <property type="entry name" value="PLAT/LH2_dom_sf"/>
</dbReference>
<feature type="domain" description="PLAT" evidence="12">
    <location>
        <begin position="680"/>
        <end position="796"/>
    </location>
</feature>
<dbReference type="Gene3D" id="2.40.180.10">
    <property type="entry name" value="Catalase core domain"/>
    <property type="match status" value="1"/>
</dbReference>
<keyword evidence="4 10" id="KW-0802">TPR repeat</keyword>
<feature type="compositionally biased region" description="Low complexity" evidence="11">
    <location>
        <begin position="543"/>
        <end position="555"/>
    </location>
</feature>
<evidence type="ECO:0000256" key="11">
    <source>
        <dbReference type="SAM" id="MobiDB-lite"/>
    </source>
</evidence>
<dbReference type="Pfam" id="PF13424">
    <property type="entry name" value="TPR_12"/>
    <property type="match status" value="1"/>
</dbReference>
<feature type="compositionally biased region" description="Basic and acidic residues" evidence="11">
    <location>
        <begin position="478"/>
        <end position="496"/>
    </location>
</feature>
<dbReference type="EMBL" id="REGN01009072">
    <property type="protein sequence ID" value="RNA02032.1"/>
    <property type="molecule type" value="Genomic_DNA"/>
</dbReference>
<proteinExistence type="predicted"/>
<dbReference type="PANTHER" id="PTHR23040">
    <property type="match status" value="1"/>
</dbReference>
<dbReference type="Gene3D" id="2.60.60.20">
    <property type="entry name" value="PLAT/LH2 domain"/>
    <property type="match status" value="1"/>
</dbReference>
<dbReference type="PROSITE" id="PS50005">
    <property type="entry name" value="TPR"/>
    <property type="match status" value="3"/>
</dbReference>
<protein>
    <recommendedName>
        <fullName evidence="7">Outer dynein arm-docking complex subunit 4</fullName>
    </recommendedName>
    <alternativeName>
        <fullName evidence="8">Tetratricopeptide repeat protein 25</fullName>
    </alternativeName>
</protein>
<comment type="caution">
    <text evidence="13">The sequence shown here is derived from an EMBL/GenBank/DDBJ whole genome shotgun (WGS) entry which is preliminary data.</text>
</comment>
<feature type="compositionally biased region" description="Basic and acidic residues" evidence="11">
    <location>
        <begin position="504"/>
        <end position="513"/>
    </location>
</feature>
<feature type="repeat" description="TPR" evidence="10">
    <location>
        <begin position="26"/>
        <end position="59"/>
    </location>
</feature>
<dbReference type="SUPFAM" id="SSF48452">
    <property type="entry name" value="TPR-like"/>
    <property type="match status" value="1"/>
</dbReference>
<feature type="region of interest" description="Disordered" evidence="11">
    <location>
        <begin position="478"/>
        <end position="555"/>
    </location>
</feature>
<feature type="domain" description="PLAT" evidence="12">
    <location>
        <begin position="559"/>
        <end position="675"/>
    </location>
</feature>
<feature type="region of interest" description="Disordered" evidence="11">
    <location>
        <begin position="1"/>
        <end position="24"/>
    </location>
</feature>
<keyword evidence="3" id="KW-0677">Repeat</keyword>
<evidence type="ECO:0000256" key="2">
    <source>
        <dbReference type="ARBA" id="ARBA00022490"/>
    </source>
</evidence>
<evidence type="ECO:0000256" key="5">
    <source>
        <dbReference type="ARBA" id="ARBA00023212"/>
    </source>
</evidence>
<accession>A0A3M7PSB1</accession>
<dbReference type="CDD" id="cd01756">
    <property type="entry name" value="PLAT_repeat"/>
    <property type="match status" value="1"/>
</dbReference>
<keyword evidence="2" id="KW-0963">Cytoplasm</keyword>
<evidence type="ECO:0000256" key="4">
    <source>
        <dbReference type="ARBA" id="ARBA00022803"/>
    </source>
</evidence>
<evidence type="ECO:0000313" key="13">
    <source>
        <dbReference type="EMBL" id="RNA02032.1"/>
    </source>
</evidence>
<dbReference type="InterPro" id="IPR019734">
    <property type="entry name" value="TPR_rpt"/>
</dbReference>
<dbReference type="AlphaFoldDB" id="A0A3M7PSB1"/>
<dbReference type="Gene3D" id="1.25.40.10">
    <property type="entry name" value="Tetratricopeptide repeat domain"/>
    <property type="match status" value="2"/>
</dbReference>
<keyword evidence="14" id="KW-1185">Reference proteome</keyword>
<dbReference type="SMART" id="SM00308">
    <property type="entry name" value="LH2"/>
    <property type="match status" value="1"/>
</dbReference>
<feature type="repeat" description="TPR" evidence="10">
    <location>
        <begin position="328"/>
        <end position="361"/>
    </location>
</feature>
<dbReference type="STRING" id="10195.A0A3M7PSB1"/>
<dbReference type="PROSITE" id="PS50095">
    <property type="entry name" value="PLAT"/>
    <property type="match status" value="2"/>
</dbReference>
<evidence type="ECO:0000256" key="9">
    <source>
        <dbReference type="PROSITE-ProRule" id="PRU00152"/>
    </source>
</evidence>